<dbReference type="PANTHER" id="PTHR43811">
    <property type="entry name" value="FKBP-TYPE PEPTIDYL-PROLYL CIS-TRANS ISOMERASE FKPA"/>
    <property type="match status" value="1"/>
</dbReference>
<organism evidence="9 10">
    <name type="scientific">Maribellus luteus</name>
    <dbReference type="NCBI Taxonomy" id="2305463"/>
    <lineage>
        <taxon>Bacteria</taxon>
        <taxon>Pseudomonadati</taxon>
        <taxon>Bacteroidota</taxon>
        <taxon>Bacteroidia</taxon>
        <taxon>Marinilabiliales</taxon>
        <taxon>Prolixibacteraceae</taxon>
        <taxon>Maribellus</taxon>
    </lineage>
</organism>
<proteinExistence type="inferred from homology"/>
<evidence type="ECO:0000256" key="6">
    <source>
        <dbReference type="RuleBase" id="RU003915"/>
    </source>
</evidence>
<dbReference type="Gene3D" id="3.10.50.40">
    <property type="match status" value="1"/>
</dbReference>
<keyword evidence="4 5" id="KW-0413">Isomerase</keyword>
<comment type="similarity">
    <text evidence="2 6">Belongs to the FKBP-type PPIase family.</text>
</comment>
<evidence type="ECO:0000256" key="5">
    <source>
        <dbReference type="PROSITE-ProRule" id="PRU00277"/>
    </source>
</evidence>
<dbReference type="PROSITE" id="PS50059">
    <property type="entry name" value="FKBP_PPIASE"/>
    <property type="match status" value="1"/>
</dbReference>
<evidence type="ECO:0000256" key="4">
    <source>
        <dbReference type="ARBA" id="ARBA00023235"/>
    </source>
</evidence>
<dbReference type="EMBL" id="QWGR01000001">
    <property type="protein sequence ID" value="RIJ50691.1"/>
    <property type="molecule type" value="Genomic_DNA"/>
</dbReference>
<evidence type="ECO:0000256" key="3">
    <source>
        <dbReference type="ARBA" id="ARBA00023110"/>
    </source>
</evidence>
<feature type="domain" description="PPIase FKBP-type" evidence="8">
    <location>
        <begin position="79"/>
        <end position="164"/>
    </location>
</feature>
<evidence type="ECO:0000313" key="10">
    <source>
        <dbReference type="Proteomes" id="UP000265926"/>
    </source>
</evidence>
<comment type="catalytic activity">
    <reaction evidence="1 5 6">
        <text>[protein]-peptidylproline (omega=180) = [protein]-peptidylproline (omega=0)</text>
        <dbReference type="Rhea" id="RHEA:16237"/>
        <dbReference type="Rhea" id="RHEA-COMP:10747"/>
        <dbReference type="Rhea" id="RHEA-COMP:10748"/>
        <dbReference type="ChEBI" id="CHEBI:83833"/>
        <dbReference type="ChEBI" id="CHEBI:83834"/>
        <dbReference type="EC" id="5.2.1.8"/>
    </reaction>
</comment>
<sequence length="171" mass="18882">MKIRTIVVSLIALTAIALTSCLETTEEEQREPRTKALEQAEREALLAAMIDDDLDIDTTAMGVYYVIREEGEGPVIAPGDTITIAYNGYHINGGGMFDANQSWEFVYPLENLIEGFNDGLSIMKKDMIAEFIIPSHLGYGIYGSPPVIDSYETLLFAIKVIKIKPFSPDGE</sequence>
<keyword evidence="10" id="KW-1185">Reference proteome</keyword>
<keyword evidence="3 5" id="KW-0697">Rotamase</keyword>
<dbReference type="RefSeq" id="WP_119436159.1">
    <property type="nucleotide sequence ID" value="NZ_QWGR01000001.1"/>
</dbReference>
<protein>
    <recommendedName>
        <fullName evidence="6">Peptidyl-prolyl cis-trans isomerase</fullName>
        <ecNumber evidence="6">5.2.1.8</ecNumber>
    </recommendedName>
</protein>
<dbReference type="InterPro" id="IPR001179">
    <property type="entry name" value="PPIase_FKBP_dom"/>
</dbReference>
<dbReference type="EC" id="5.2.1.8" evidence="6"/>
<evidence type="ECO:0000313" key="9">
    <source>
        <dbReference type="EMBL" id="RIJ50691.1"/>
    </source>
</evidence>
<dbReference type="Proteomes" id="UP000265926">
    <property type="component" value="Unassembled WGS sequence"/>
</dbReference>
<evidence type="ECO:0000256" key="2">
    <source>
        <dbReference type="ARBA" id="ARBA00006577"/>
    </source>
</evidence>
<feature type="signal peptide" evidence="7">
    <location>
        <begin position="1"/>
        <end position="17"/>
    </location>
</feature>
<dbReference type="Pfam" id="PF00254">
    <property type="entry name" value="FKBP_C"/>
    <property type="match status" value="1"/>
</dbReference>
<evidence type="ECO:0000259" key="8">
    <source>
        <dbReference type="PROSITE" id="PS50059"/>
    </source>
</evidence>
<accession>A0A399T963</accession>
<name>A0A399T963_9BACT</name>
<dbReference type="PROSITE" id="PS51257">
    <property type="entry name" value="PROKAR_LIPOPROTEIN"/>
    <property type="match status" value="1"/>
</dbReference>
<evidence type="ECO:0000256" key="7">
    <source>
        <dbReference type="SAM" id="SignalP"/>
    </source>
</evidence>
<gene>
    <name evidence="9" type="ORF">D1614_01825</name>
</gene>
<reference evidence="9 10" key="1">
    <citation type="submission" date="2018-08" db="EMBL/GenBank/DDBJ databases">
        <title>Pallidiluteibacterium maritimus gen. nov., sp. nov., isolated from coastal sediment.</title>
        <authorList>
            <person name="Zhou L.Y."/>
        </authorList>
    </citation>
    <scope>NUCLEOTIDE SEQUENCE [LARGE SCALE GENOMIC DNA]</scope>
    <source>
        <strain evidence="9 10">XSD2</strain>
    </source>
</reference>
<keyword evidence="7" id="KW-0732">Signal</keyword>
<dbReference type="OrthoDB" id="9814548at2"/>
<dbReference type="GO" id="GO:0003755">
    <property type="term" value="F:peptidyl-prolyl cis-trans isomerase activity"/>
    <property type="evidence" value="ECO:0007669"/>
    <property type="project" value="UniProtKB-UniRule"/>
</dbReference>
<comment type="caution">
    <text evidence="9">The sequence shown here is derived from an EMBL/GenBank/DDBJ whole genome shotgun (WGS) entry which is preliminary data.</text>
</comment>
<dbReference type="SUPFAM" id="SSF54534">
    <property type="entry name" value="FKBP-like"/>
    <property type="match status" value="1"/>
</dbReference>
<evidence type="ECO:0000256" key="1">
    <source>
        <dbReference type="ARBA" id="ARBA00000971"/>
    </source>
</evidence>
<dbReference type="PANTHER" id="PTHR43811:SF19">
    <property type="entry name" value="39 KDA FK506-BINDING NUCLEAR PROTEIN"/>
    <property type="match status" value="1"/>
</dbReference>
<dbReference type="AlphaFoldDB" id="A0A399T963"/>
<dbReference type="InterPro" id="IPR046357">
    <property type="entry name" value="PPIase_dom_sf"/>
</dbReference>
<feature type="chain" id="PRO_5017232178" description="Peptidyl-prolyl cis-trans isomerase" evidence="7">
    <location>
        <begin position="18"/>
        <end position="171"/>
    </location>
</feature>